<dbReference type="EMBL" id="JAANER010000001">
    <property type="protein sequence ID" value="KAG9195738.1"/>
    <property type="molecule type" value="Genomic_DNA"/>
</dbReference>
<evidence type="ECO:0000313" key="1">
    <source>
        <dbReference type="EMBL" id="KAG9195738.1"/>
    </source>
</evidence>
<organism evidence="1 2">
    <name type="scientific">Alternaria panax</name>
    <dbReference type="NCBI Taxonomy" id="48097"/>
    <lineage>
        <taxon>Eukaryota</taxon>
        <taxon>Fungi</taxon>
        <taxon>Dikarya</taxon>
        <taxon>Ascomycota</taxon>
        <taxon>Pezizomycotina</taxon>
        <taxon>Dothideomycetes</taxon>
        <taxon>Pleosporomycetidae</taxon>
        <taxon>Pleosporales</taxon>
        <taxon>Pleosporineae</taxon>
        <taxon>Pleosporaceae</taxon>
        <taxon>Alternaria</taxon>
        <taxon>Alternaria sect. Panax</taxon>
    </lineage>
</organism>
<name>A0AAD4IJ24_9PLEO</name>
<sequence>MVIKGSTVTVITTNDQHISQFGGHMLAVTLSESVPSPKPSEEPPMSTMILSRNLPSFCETLNRRGCDKTVTLDVKAAPLIDKPASPYKDTFDAVLSEEIQHSLLVPFSTHIQAFPDVHVHSHVSPQLAVMTAEVIRKDEYQGHEGQKKWDEEFAHAAAELWDHCMQETGHIRKSSSWSNLVLIGGDAFVDKIIELRFCCCLSHLIAIYAMYIVAINNGSLTKMKEIFGNTTGGTIHAVHKCIEVNYWQERRTSKPLSRLLAIMYQQQAMLALLDGKINTAAGALRAIDIAISFCPNDKDAQKGRTTIVDTPSKDKAEMADTNVDNVTADMVNMATTDPIALLRIMELPGELRNKISPKECKIASSATPPPTMRAVITPRANDTTIFRINIQIYREAFDVMVKTNRLIRISCKEGIPSRAILVFQRVPVVADGFLCAQCDRIVVDVTLSYTGPQPSPFPGACHPANVVILARDFEHFCPSSYNSEL</sequence>
<dbReference type="AlphaFoldDB" id="A0AAD4IJ24"/>
<proteinExistence type="predicted"/>
<reference evidence="1" key="1">
    <citation type="submission" date="2021-07" db="EMBL/GenBank/DDBJ databases">
        <title>Genome Resource of American Ginseng Black Spot Pathogen Alternaria panax.</title>
        <authorList>
            <person name="Qiu C."/>
            <person name="Wang W."/>
            <person name="Liu Z."/>
        </authorList>
    </citation>
    <scope>NUCLEOTIDE SEQUENCE</scope>
    <source>
        <strain evidence="1">BNCC115425</strain>
    </source>
</reference>
<gene>
    <name evidence="1" type="ORF">G6011_00859</name>
</gene>
<accession>A0AAD4IJ24</accession>
<protein>
    <submittedName>
        <fullName evidence="1">Uncharacterized protein</fullName>
    </submittedName>
</protein>
<comment type="caution">
    <text evidence="1">The sequence shown here is derived from an EMBL/GenBank/DDBJ whole genome shotgun (WGS) entry which is preliminary data.</text>
</comment>
<keyword evidence="2" id="KW-1185">Reference proteome</keyword>
<evidence type="ECO:0000313" key="2">
    <source>
        <dbReference type="Proteomes" id="UP001199106"/>
    </source>
</evidence>
<dbReference type="Proteomes" id="UP001199106">
    <property type="component" value="Unassembled WGS sequence"/>
</dbReference>